<dbReference type="Pfam" id="PF04616">
    <property type="entry name" value="Glyco_hydro_43"/>
    <property type="match status" value="1"/>
</dbReference>
<dbReference type="Proteomes" id="UP000635828">
    <property type="component" value="Unassembled WGS sequence"/>
</dbReference>
<dbReference type="InterPro" id="IPR041542">
    <property type="entry name" value="GH43_C2"/>
</dbReference>
<dbReference type="PANTHER" id="PTHR42812">
    <property type="entry name" value="BETA-XYLOSIDASE"/>
    <property type="match status" value="1"/>
</dbReference>
<evidence type="ECO:0000256" key="1">
    <source>
        <dbReference type="ARBA" id="ARBA00009865"/>
    </source>
</evidence>
<dbReference type="Gene3D" id="2.60.120.200">
    <property type="match status" value="1"/>
</dbReference>
<dbReference type="EMBL" id="JACOOS010000006">
    <property type="protein sequence ID" value="MBC5677361.1"/>
    <property type="molecule type" value="Genomic_DNA"/>
</dbReference>
<name>A0ABR7FSA3_9FIRM</name>
<proteinExistence type="inferred from homology"/>
<dbReference type="PANTHER" id="PTHR42812:SF12">
    <property type="entry name" value="BETA-XYLOSIDASE-RELATED"/>
    <property type="match status" value="1"/>
</dbReference>
<comment type="caution">
    <text evidence="6">The sequence shown here is derived from an EMBL/GenBank/DDBJ whole genome shotgun (WGS) entry which is preliminary data.</text>
</comment>
<organism evidence="6 7">
    <name type="scientific">Anaerostipes hominis</name>
    <name type="common">ex Liu et al. 2021</name>
    <dbReference type="NCBI Taxonomy" id="2763018"/>
    <lineage>
        <taxon>Bacteria</taxon>
        <taxon>Bacillati</taxon>
        <taxon>Bacillota</taxon>
        <taxon>Clostridia</taxon>
        <taxon>Lachnospirales</taxon>
        <taxon>Lachnospiraceae</taxon>
        <taxon>Anaerostipes</taxon>
    </lineage>
</organism>
<keyword evidence="3 4" id="KW-0326">Glycosidase</keyword>
<dbReference type="SUPFAM" id="SSF49899">
    <property type="entry name" value="Concanavalin A-like lectins/glucanases"/>
    <property type="match status" value="1"/>
</dbReference>
<dbReference type="SUPFAM" id="SSF75005">
    <property type="entry name" value="Arabinanase/levansucrase/invertase"/>
    <property type="match status" value="1"/>
</dbReference>
<evidence type="ECO:0000313" key="6">
    <source>
        <dbReference type="EMBL" id="MBC5677361.1"/>
    </source>
</evidence>
<reference evidence="6 7" key="1">
    <citation type="submission" date="2020-08" db="EMBL/GenBank/DDBJ databases">
        <title>Genome public.</title>
        <authorList>
            <person name="Liu C."/>
            <person name="Sun Q."/>
        </authorList>
    </citation>
    <scope>NUCLEOTIDE SEQUENCE [LARGE SCALE GENOMIC DNA]</scope>
    <source>
        <strain evidence="6 7">NSJ-7</strain>
    </source>
</reference>
<dbReference type="RefSeq" id="WP_186992418.1">
    <property type="nucleotide sequence ID" value="NZ_JACOOS010000006.1"/>
</dbReference>
<dbReference type="GO" id="GO:0016787">
    <property type="term" value="F:hydrolase activity"/>
    <property type="evidence" value="ECO:0007669"/>
    <property type="project" value="UniProtKB-KW"/>
</dbReference>
<protein>
    <submittedName>
        <fullName evidence="6">Glycoside hydrolase family 43 protein</fullName>
    </submittedName>
</protein>
<keyword evidence="2 4" id="KW-0378">Hydrolase</keyword>
<keyword evidence="7" id="KW-1185">Reference proteome</keyword>
<dbReference type="InterPro" id="IPR023296">
    <property type="entry name" value="Glyco_hydro_beta-prop_sf"/>
</dbReference>
<evidence type="ECO:0000259" key="5">
    <source>
        <dbReference type="Pfam" id="PF17851"/>
    </source>
</evidence>
<dbReference type="Pfam" id="PF17851">
    <property type="entry name" value="GH43_C2"/>
    <property type="match status" value="1"/>
</dbReference>
<feature type="domain" description="Beta-xylosidase C-terminal Concanavalin A-like" evidence="5">
    <location>
        <begin position="314"/>
        <end position="505"/>
    </location>
</feature>
<accession>A0ABR7FSA3</accession>
<evidence type="ECO:0000313" key="7">
    <source>
        <dbReference type="Proteomes" id="UP000635828"/>
    </source>
</evidence>
<dbReference type="Gene3D" id="2.115.10.20">
    <property type="entry name" value="Glycosyl hydrolase domain, family 43"/>
    <property type="match status" value="1"/>
</dbReference>
<dbReference type="InterPro" id="IPR051795">
    <property type="entry name" value="Glycosyl_Hydrlase_43"/>
</dbReference>
<dbReference type="InterPro" id="IPR013320">
    <property type="entry name" value="ConA-like_dom_sf"/>
</dbReference>
<evidence type="ECO:0000256" key="2">
    <source>
        <dbReference type="ARBA" id="ARBA00022801"/>
    </source>
</evidence>
<dbReference type="InterPro" id="IPR006710">
    <property type="entry name" value="Glyco_hydro_43"/>
</dbReference>
<dbReference type="CDD" id="cd18617">
    <property type="entry name" value="GH43_XynB-like"/>
    <property type="match status" value="1"/>
</dbReference>
<sequence length="508" mass="58345">MKYQNPIIEGFYPDPSVCRVGEEYYLITSSFEYFPGIPIFNSKDLVNWEQIGHCLTNDKQLPIQNALNSYGIYAPTIRFHNGRFYVIATNVTNYYNFIVWAENPTGPWSDPVKLEEWDGIDPSLFFDDDGKVYIMGNSYKKKAETLGCYMAELDINTGKLKTERRLVCTGSGGKAPEAPHLYKKDGKYYLILAEGGTEYGHMVTVFRSDNPYGPFESYENNPVLTHRSRKHTFQGIGHMDLVEDHQGNWWGVCLGIRPKGSHAYFHHLGRETFLVPVVWTQDGWIEVGTDKMVAETYENPLMTEEQKRPGDFEDDFSTECRPKEWVYLRNPERGNYALDKSGKGFWLTGNKESLSSGGACTFIGKRQCHFECDTTTDFYVDFKNENDEAGLTAYMSDRYYYAICVKRKNNENYIVLRKKIADFDIEETAVLLEDDHVVLGIEADEKMYKFYFKDSKNKKWFIGKAECRFLASEISATFTGTILGIYVTANGNEETPKICVNNFKYGTL</sequence>
<evidence type="ECO:0000256" key="3">
    <source>
        <dbReference type="ARBA" id="ARBA00023295"/>
    </source>
</evidence>
<evidence type="ECO:0000256" key="4">
    <source>
        <dbReference type="RuleBase" id="RU361187"/>
    </source>
</evidence>
<comment type="similarity">
    <text evidence="1 4">Belongs to the glycosyl hydrolase 43 family.</text>
</comment>
<gene>
    <name evidence="6" type="ORF">H8S22_06970</name>
</gene>